<dbReference type="PRINTS" id="PR00607">
    <property type="entry name" value="CYTCHROMECIE"/>
</dbReference>
<dbReference type="SUPFAM" id="SSF46626">
    <property type="entry name" value="Cytochrome c"/>
    <property type="match status" value="1"/>
</dbReference>
<dbReference type="PROSITE" id="PS51257">
    <property type="entry name" value="PROKAR_LIPOPROTEIN"/>
    <property type="match status" value="1"/>
</dbReference>
<dbReference type="KEGG" id="mthd:A3224_09905"/>
<evidence type="ECO:0000256" key="1">
    <source>
        <dbReference type="ARBA" id="ARBA00022448"/>
    </source>
</evidence>
<dbReference type="GO" id="GO:0005506">
    <property type="term" value="F:iron ion binding"/>
    <property type="evidence" value="ECO:0007669"/>
    <property type="project" value="InterPro"/>
</dbReference>
<keyword evidence="9" id="KW-1185">Reference proteome</keyword>
<dbReference type="AlphaFoldDB" id="A0A143HMV9"/>
<accession>A0A143HMV9</accession>
<dbReference type="PROSITE" id="PS51007">
    <property type="entry name" value="CYTC"/>
    <property type="match status" value="1"/>
</dbReference>
<dbReference type="Pfam" id="PF13442">
    <property type="entry name" value="Cytochrome_CBB3"/>
    <property type="match status" value="1"/>
</dbReference>
<dbReference type="InterPro" id="IPR036909">
    <property type="entry name" value="Cyt_c-like_dom_sf"/>
</dbReference>
<dbReference type="InterPro" id="IPR002323">
    <property type="entry name" value="Cyt_CIE"/>
</dbReference>
<gene>
    <name evidence="8" type="ORF">A3224_09905</name>
</gene>
<evidence type="ECO:0000313" key="9">
    <source>
        <dbReference type="Proteomes" id="UP000076077"/>
    </source>
</evidence>
<reference evidence="9" key="1">
    <citation type="submission" date="2016-03" db="EMBL/GenBank/DDBJ databases">
        <authorList>
            <person name="Lee Y.-S."/>
            <person name="Choi Y.-L."/>
        </authorList>
    </citation>
    <scope>NUCLEOTIDE SEQUENCE [LARGE SCALE GENOMIC DNA]</scope>
    <source>
        <strain evidence="9">DAU221</strain>
    </source>
</reference>
<dbReference type="InterPro" id="IPR009056">
    <property type="entry name" value="Cyt_c-like_dom"/>
</dbReference>
<feature type="domain" description="Cytochrome c" evidence="7">
    <location>
        <begin position="40"/>
        <end position="128"/>
    </location>
</feature>
<dbReference type="GO" id="GO:0009055">
    <property type="term" value="F:electron transfer activity"/>
    <property type="evidence" value="ECO:0007669"/>
    <property type="project" value="InterPro"/>
</dbReference>
<evidence type="ECO:0000259" key="7">
    <source>
        <dbReference type="PROSITE" id="PS51007"/>
    </source>
</evidence>
<evidence type="ECO:0000256" key="3">
    <source>
        <dbReference type="ARBA" id="ARBA00022723"/>
    </source>
</evidence>
<proteinExistence type="predicted"/>
<evidence type="ECO:0000256" key="4">
    <source>
        <dbReference type="ARBA" id="ARBA00022982"/>
    </source>
</evidence>
<keyword evidence="3 6" id="KW-0479">Metal-binding</keyword>
<keyword evidence="2 6" id="KW-0349">Heme</keyword>
<dbReference type="PANTHER" id="PTHR40942:SF4">
    <property type="entry name" value="CYTOCHROME C5"/>
    <property type="match status" value="1"/>
</dbReference>
<organism evidence="8 9">
    <name type="scientific">Microbulbifer thermotolerans</name>
    <dbReference type="NCBI Taxonomy" id="252514"/>
    <lineage>
        <taxon>Bacteria</taxon>
        <taxon>Pseudomonadati</taxon>
        <taxon>Pseudomonadota</taxon>
        <taxon>Gammaproteobacteria</taxon>
        <taxon>Cellvibrionales</taxon>
        <taxon>Microbulbiferaceae</taxon>
        <taxon>Microbulbifer</taxon>
    </lineage>
</organism>
<dbReference type="PANTHER" id="PTHR40942">
    <property type="match status" value="1"/>
</dbReference>
<dbReference type="OrthoDB" id="9814708at2"/>
<dbReference type="Gene3D" id="1.10.760.10">
    <property type="entry name" value="Cytochrome c-like domain"/>
    <property type="match status" value="1"/>
</dbReference>
<keyword evidence="1" id="KW-0813">Transport</keyword>
<dbReference type="STRING" id="252514.A3224_09905"/>
<evidence type="ECO:0000256" key="2">
    <source>
        <dbReference type="ARBA" id="ARBA00022617"/>
    </source>
</evidence>
<evidence type="ECO:0000256" key="6">
    <source>
        <dbReference type="PROSITE-ProRule" id="PRU00433"/>
    </source>
</evidence>
<name>A0A143HMV9_MICTH</name>
<keyword evidence="4" id="KW-0249">Electron transport</keyword>
<dbReference type="Proteomes" id="UP000076077">
    <property type="component" value="Chromosome"/>
</dbReference>
<sequence>MRAESTIVKRIAKGLTALALVGIAAGCSQEDGATGSQRVADVSGGGQMSVMATREIYLRSCHSCHGSGVSGAPRTGDTAAWAPRLAKGMDTLVANAINGYQAMPPRGLCFDCSEAQFADLIRYMANSPVD</sequence>
<keyword evidence="5 6" id="KW-0408">Iron</keyword>
<dbReference type="GO" id="GO:0020037">
    <property type="term" value="F:heme binding"/>
    <property type="evidence" value="ECO:0007669"/>
    <property type="project" value="InterPro"/>
</dbReference>
<protein>
    <recommendedName>
        <fullName evidence="7">Cytochrome c domain-containing protein</fullName>
    </recommendedName>
</protein>
<evidence type="ECO:0000313" key="8">
    <source>
        <dbReference type="EMBL" id="AMX02851.1"/>
    </source>
</evidence>
<dbReference type="EMBL" id="CP014864">
    <property type="protein sequence ID" value="AMX02851.1"/>
    <property type="molecule type" value="Genomic_DNA"/>
</dbReference>
<evidence type="ECO:0000256" key="5">
    <source>
        <dbReference type="ARBA" id="ARBA00023004"/>
    </source>
</evidence>